<organism evidence="2">
    <name type="scientific">Actinoplanes campanulatus</name>
    <dbReference type="NCBI Taxonomy" id="113559"/>
    <lineage>
        <taxon>Bacteria</taxon>
        <taxon>Bacillati</taxon>
        <taxon>Actinomycetota</taxon>
        <taxon>Actinomycetes</taxon>
        <taxon>Micromonosporales</taxon>
        <taxon>Micromonosporaceae</taxon>
        <taxon>Actinoplanes</taxon>
    </lineage>
</organism>
<dbReference type="EMBL" id="BOMF01000186">
    <property type="protein sequence ID" value="GID51486.1"/>
    <property type="molecule type" value="Genomic_DNA"/>
</dbReference>
<evidence type="ECO:0000259" key="1">
    <source>
        <dbReference type="Pfam" id="PF26571"/>
    </source>
</evidence>
<name>A0ABQ3WYX4_9ACTN</name>
<sequence>MTTRLLYALIAVVVGTISLCAAGGAMLLGGASGASCTTPIAASNEPTAAIGSYDSEQVANAATIIAVGAQQRVPVRGWVIAIATALQESTLRNLDHGDRDSLGLFQQRPSQGWGTPRQLLDPVYASSKFYEKLVTIPDWQNMELTDAAQRVQISAHPDAYAKWEPDAILLVENVGSSIGLASPVDPFGAGFGCSAIGVASPAPRNPDGSWPEEACSVVPDPTTGRGCLTPRTLNLVQQTTADGWPTPNCYRVDDHGEHPKGRACDYMMTSGGEATDEQRARGDALSSWAVANASNLGIKYVIWYRMIWTDDDGWHPYNNPFGGNDPSGWHTNHVHISML</sequence>
<dbReference type="InterPro" id="IPR058593">
    <property type="entry name" value="ARB_07466-like_C"/>
</dbReference>
<proteinExistence type="predicted"/>
<reference evidence="2" key="1">
    <citation type="submission" date="2021-01" db="EMBL/GenBank/DDBJ databases">
        <title>Whole genome shotgun sequence of Actinoplanes capillaceus NBRC 16408.</title>
        <authorList>
            <person name="Komaki H."/>
            <person name="Tamura T."/>
        </authorList>
    </citation>
    <scope>NUCLEOTIDE SEQUENCE [LARGE SCALE GENOMIC DNA]</scope>
    <source>
        <strain evidence="2">NBRC 16408</strain>
    </source>
</reference>
<dbReference type="Pfam" id="PF26571">
    <property type="entry name" value="VldE"/>
    <property type="match status" value="1"/>
</dbReference>
<feature type="domain" description="ARB-07466-like C-terminal" evidence="1">
    <location>
        <begin position="225"/>
        <end position="319"/>
    </location>
</feature>
<dbReference type="RefSeq" id="WP_204301535.1">
    <property type="nucleotide sequence ID" value="NZ_BAAAGQ010000074.1"/>
</dbReference>
<evidence type="ECO:0000313" key="2">
    <source>
        <dbReference type="EMBL" id="GID51486.1"/>
    </source>
</evidence>
<protein>
    <recommendedName>
        <fullName evidence="1">ARB-07466-like C-terminal domain-containing protein</fullName>
    </recommendedName>
</protein>
<accession>A0ABQ3WYX4</accession>
<gene>
    <name evidence="2" type="ORF">Aca07nite_87610</name>
</gene>
<comment type="caution">
    <text evidence="2">The sequence shown here is derived from an EMBL/GenBank/DDBJ whole genome shotgun (WGS) entry which is preliminary data.</text>
</comment>